<evidence type="ECO:0000256" key="1">
    <source>
        <dbReference type="PROSITE-ProRule" id="PRU01076"/>
    </source>
</evidence>
<reference evidence="3" key="1">
    <citation type="submission" date="2012-01" db="EMBL/GenBank/DDBJ databases">
        <title>The Genome Sequence of Treponema denticola H1-T.</title>
        <authorList>
            <consortium name="The Broad Institute Genome Sequencing Platform"/>
            <person name="Earl A."/>
            <person name="Ward D."/>
            <person name="Feldgarden M."/>
            <person name="Gevers D."/>
            <person name="Blanton J.M."/>
            <person name="Fenno C.J."/>
            <person name="Baranova O.V."/>
            <person name="Mathney J."/>
            <person name="Dewhirst F.E."/>
            <person name="Izard J."/>
            <person name="Young S.K."/>
            <person name="Zeng Q."/>
            <person name="Gargeya S."/>
            <person name="Fitzgerald M."/>
            <person name="Haas B."/>
            <person name="Abouelleil A."/>
            <person name="Alvarado L."/>
            <person name="Arachchi H.M."/>
            <person name="Berlin A."/>
            <person name="Chapman S.B."/>
            <person name="Gearin G."/>
            <person name="Goldberg J."/>
            <person name="Griggs A."/>
            <person name="Gujja S."/>
            <person name="Hansen M."/>
            <person name="Heiman D."/>
            <person name="Howarth C."/>
            <person name="Larimer J."/>
            <person name="Lui A."/>
            <person name="MacDonald P.J.P."/>
            <person name="McCowen C."/>
            <person name="Montmayeur A."/>
            <person name="Murphy C."/>
            <person name="Neiman D."/>
            <person name="Pearson M."/>
            <person name="Priest M."/>
            <person name="Roberts A."/>
            <person name="Saif S."/>
            <person name="Shea T."/>
            <person name="Sisk P."/>
            <person name="Stolte C."/>
            <person name="Sykes S."/>
            <person name="Wortman J."/>
            <person name="Nusbaum C."/>
            <person name="Birren B."/>
        </authorList>
    </citation>
    <scope>NUCLEOTIDE SEQUENCE [LARGE SCALE GENOMIC DNA]</scope>
    <source>
        <strain evidence="3">H1-T</strain>
    </source>
</reference>
<dbReference type="GO" id="GO:0003677">
    <property type="term" value="F:DNA binding"/>
    <property type="evidence" value="ECO:0007669"/>
    <property type="project" value="UniProtKB-UniRule"/>
</dbReference>
<dbReference type="InterPro" id="IPR007159">
    <property type="entry name" value="SpoVT-AbrB_dom"/>
</dbReference>
<comment type="caution">
    <text evidence="3">The sequence shown here is derived from an EMBL/GenBank/DDBJ whole genome shotgun (WGS) entry which is preliminary data.</text>
</comment>
<sequence>MELAKVTSKGQITIPLTIRNLLGLKTGDKVFF</sequence>
<dbReference type="SUPFAM" id="SSF89447">
    <property type="entry name" value="AbrB/MazE/MraZ-like"/>
    <property type="match status" value="1"/>
</dbReference>
<gene>
    <name evidence="3" type="ORF">HMPREF9725_01657</name>
</gene>
<dbReference type="PROSITE" id="PS51740">
    <property type="entry name" value="SPOVT_ABRB"/>
    <property type="match status" value="1"/>
</dbReference>
<dbReference type="EMBL" id="AGDW01000019">
    <property type="protein sequence ID" value="EMB29630.1"/>
    <property type="molecule type" value="Genomic_DNA"/>
</dbReference>
<dbReference type="AlphaFoldDB" id="M2BJS9"/>
<feature type="domain" description="SpoVT-AbrB" evidence="2">
    <location>
        <begin position="1"/>
        <end position="32"/>
    </location>
</feature>
<evidence type="ECO:0000313" key="3">
    <source>
        <dbReference type="EMBL" id="EMB29630.1"/>
    </source>
</evidence>
<evidence type="ECO:0000259" key="2">
    <source>
        <dbReference type="PROSITE" id="PS51740"/>
    </source>
</evidence>
<organism evidence="3">
    <name type="scientific">Treponema denticola H1-T</name>
    <dbReference type="NCBI Taxonomy" id="999431"/>
    <lineage>
        <taxon>Bacteria</taxon>
        <taxon>Pseudomonadati</taxon>
        <taxon>Spirochaetota</taxon>
        <taxon>Spirochaetia</taxon>
        <taxon>Spirochaetales</taxon>
        <taxon>Treponemataceae</taxon>
        <taxon>Treponema</taxon>
    </lineage>
</organism>
<keyword evidence="1" id="KW-0238">DNA-binding</keyword>
<dbReference type="NCBIfam" id="TIGR01439">
    <property type="entry name" value="lp_hng_hel_AbrB"/>
    <property type="match status" value="1"/>
</dbReference>
<dbReference type="HOGENOM" id="CLU_3391905_0_0_12"/>
<dbReference type="Proteomes" id="UP000011708">
    <property type="component" value="Chromosome"/>
</dbReference>
<dbReference type="InterPro" id="IPR037914">
    <property type="entry name" value="SpoVT-AbrB_sf"/>
</dbReference>
<dbReference type="Gene3D" id="2.10.260.10">
    <property type="match status" value="1"/>
</dbReference>
<name>M2BJS9_TREDN</name>
<accession>M2BJS9</accession>
<protein>
    <submittedName>
        <fullName evidence="3">AbrB family transcriptional regulator</fullName>
    </submittedName>
</protein>
<proteinExistence type="predicted"/>
<dbReference type="Pfam" id="PF04014">
    <property type="entry name" value="MazE_antitoxin"/>
    <property type="match status" value="1"/>
</dbReference>